<dbReference type="Pfam" id="PF00582">
    <property type="entry name" value="Usp"/>
    <property type="match status" value="2"/>
</dbReference>
<name>A0A0J6BZ14_9BORD</name>
<evidence type="ECO:0000256" key="1">
    <source>
        <dbReference type="ARBA" id="ARBA00008791"/>
    </source>
</evidence>
<dbReference type="GO" id="GO:0005524">
    <property type="term" value="F:ATP binding"/>
    <property type="evidence" value="ECO:0007669"/>
    <property type="project" value="UniProtKB-KW"/>
</dbReference>
<feature type="domain" description="UspA" evidence="4">
    <location>
        <begin position="147"/>
        <end position="283"/>
    </location>
</feature>
<comment type="similarity">
    <text evidence="1">Belongs to the universal stress protein A family.</text>
</comment>
<dbReference type="Proteomes" id="UP000092950">
    <property type="component" value="Chromosome"/>
</dbReference>
<evidence type="ECO:0000256" key="2">
    <source>
        <dbReference type="ARBA" id="ARBA00022741"/>
    </source>
</evidence>
<evidence type="ECO:0000313" key="8">
    <source>
        <dbReference type="Proteomes" id="UP000092950"/>
    </source>
</evidence>
<sequence>MTDPAGPILLATDLSARSDRALDRALMLARQQHSRLVALHVMEPPNATALTTPAWRRLTPDHKALAERRLADDLAEAGVPTEAVVTNGHPLEVILDTVAHFGCSLIVTGVARETTLGRLLLGTTVERLARQAAEPVLVVKARPRKPYQDVVIATDFSEGSRQALTAALKVAGDARITLFHAYSVPPQKDGQPQDAVVRSFYNDALQKAQAFVAQTPELAGRTPPDIVLEPGQPENLLSEFVFNRRCDLVVTGTHGLTGILRTAIGSVAEKLLEALPCDVLIVRQAKAAE</sequence>
<dbReference type="EMBL" id="CYTV01000003">
    <property type="protein sequence ID" value="CUI59993.1"/>
    <property type="molecule type" value="Genomic_DNA"/>
</dbReference>
<evidence type="ECO:0000313" key="6">
    <source>
        <dbReference type="EMBL" id="CUI59993.1"/>
    </source>
</evidence>
<proteinExistence type="inferred from homology"/>
<dbReference type="PRINTS" id="PR01438">
    <property type="entry name" value="UNVRSLSTRESS"/>
</dbReference>
<organism evidence="6 7">
    <name type="scientific">Bordetella pseudohinzii</name>
    <dbReference type="NCBI Taxonomy" id="1331258"/>
    <lineage>
        <taxon>Bacteria</taxon>
        <taxon>Pseudomonadati</taxon>
        <taxon>Pseudomonadota</taxon>
        <taxon>Betaproteobacteria</taxon>
        <taxon>Burkholderiales</taxon>
        <taxon>Alcaligenaceae</taxon>
        <taxon>Bordetella</taxon>
    </lineage>
</organism>
<dbReference type="InterPro" id="IPR014729">
    <property type="entry name" value="Rossmann-like_a/b/a_fold"/>
</dbReference>
<keyword evidence="8" id="KW-1185">Reference proteome</keyword>
<accession>A0A0M7DYK2</accession>
<gene>
    <name evidence="6" type="primary">uspE</name>
    <name evidence="5" type="ORF">BBN53_01650</name>
    <name evidence="6" type="ORF">ERS370011_01318</name>
</gene>
<keyword evidence="2" id="KW-0547">Nucleotide-binding</keyword>
<reference evidence="5 8" key="2">
    <citation type="submission" date="2016-07" db="EMBL/GenBank/DDBJ databases">
        <title>Complete genome sequences of Bordetella pseudohinzii.</title>
        <authorList>
            <person name="Spilker T."/>
            <person name="Darrah R."/>
            <person name="LiPuma J.J."/>
        </authorList>
    </citation>
    <scope>NUCLEOTIDE SEQUENCE [LARGE SCALE GENOMIC DNA]</scope>
    <source>
        <strain evidence="5 8">HI4681</strain>
    </source>
</reference>
<dbReference type="RefSeq" id="WP_043210188.1">
    <property type="nucleotide sequence ID" value="NZ_CAJGUP010000087.1"/>
</dbReference>
<dbReference type="AlphaFoldDB" id="A0A0J6BZ14"/>
<protein>
    <submittedName>
        <fullName evidence="5 6">Universal stress protein</fullName>
    </submittedName>
</protein>
<keyword evidence="3" id="KW-0067">ATP-binding</keyword>
<dbReference type="PANTHER" id="PTHR46268">
    <property type="entry name" value="STRESS RESPONSE PROTEIN NHAX"/>
    <property type="match status" value="1"/>
</dbReference>
<evidence type="ECO:0000256" key="3">
    <source>
        <dbReference type="ARBA" id="ARBA00022840"/>
    </source>
</evidence>
<reference evidence="6 7" key="1">
    <citation type="submission" date="2015-09" db="EMBL/GenBank/DDBJ databases">
        <authorList>
            <person name="Jackson K.R."/>
            <person name="Lunt B.L."/>
            <person name="Fisher J.N.B."/>
            <person name="Gardner A.V."/>
            <person name="Bailey M.E."/>
            <person name="Deus L.M."/>
            <person name="Earl A.S."/>
            <person name="Gibby P.D."/>
            <person name="Hartmann K.A."/>
            <person name="Liu J.E."/>
            <person name="Manci A.M."/>
            <person name="Nielsen D.A."/>
            <person name="Solomon M.B."/>
            <person name="Breakwell D.P."/>
            <person name="Burnett S.H."/>
            <person name="Grose J.H."/>
        </authorList>
    </citation>
    <scope>NUCLEOTIDE SEQUENCE [LARGE SCALE GENOMIC DNA]</scope>
    <source>
        <strain evidence="6 7">2789STDY5608636</strain>
    </source>
</reference>
<dbReference type="CDD" id="cd00293">
    <property type="entry name" value="USP-like"/>
    <property type="match status" value="2"/>
</dbReference>
<evidence type="ECO:0000313" key="5">
    <source>
        <dbReference type="EMBL" id="ANY14704.1"/>
    </source>
</evidence>
<evidence type="ECO:0000259" key="4">
    <source>
        <dbReference type="Pfam" id="PF00582"/>
    </source>
</evidence>
<dbReference type="Proteomes" id="UP000053096">
    <property type="component" value="Unassembled WGS sequence"/>
</dbReference>
<dbReference type="InterPro" id="IPR006015">
    <property type="entry name" value="Universal_stress_UspA"/>
</dbReference>
<dbReference type="KEGG" id="bpdz:BBN53_01650"/>
<dbReference type="EMBL" id="CP016440">
    <property type="protein sequence ID" value="ANY14704.1"/>
    <property type="molecule type" value="Genomic_DNA"/>
</dbReference>
<dbReference type="InterPro" id="IPR006016">
    <property type="entry name" value="UspA"/>
</dbReference>
<dbReference type="OrthoDB" id="9792500at2"/>
<accession>A0A0J6BZ14</accession>
<dbReference type="Gene3D" id="3.40.50.620">
    <property type="entry name" value="HUPs"/>
    <property type="match status" value="2"/>
</dbReference>
<feature type="domain" description="UspA" evidence="4">
    <location>
        <begin position="7"/>
        <end position="140"/>
    </location>
</feature>
<dbReference type="PANTHER" id="PTHR46268:SF27">
    <property type="entry name" value="UNIVERSAL STRESS PROTEIN RV2623"/>
    <property type="match status" value="1"/>
</dbReference>
<dbReference type="SUPFAM" id="SSF52402">
    <property type="entry name" value="Adenine nucleotide alpha hydrolases-like"/>
    <property type="match status" value="2"/>
</dbReference>
<evidence type="ECO:0000313" key="7">
    <source>
        <dbReference type="Proteomes" id="UP000053096"/>
    </source>
</evidence>